<reference evidence="1" key="2">
    <citation type="submission" date="2020-09" db="EMBL/GenBank/DDBJ databases">
        <authorList>
            <person name="Sun Q."/>
            <person name="Kim S."/>
        </authorList>
    </citation>
    <scope>NUCLEOTIDE SEQUENCE</scope>
    <source>
        <strain evidence="1">KCTC 22169</strain>
    </source>
</reference>
<proteinExistence type="predicted"/>
<protein>
    <submittedName>
        <fullName evidence="1">Uncharacterized protein</fullName>
    </submittedName>
</protein>
<name>A0A918K7L1_9GAMM</name>
<evidence type="ECO:0000313" key="1">
    <source>
        <dbReference type="EMBL" id="GGX52588.1"/>
    </source>
</evidence>
<dbReference type="EMBL" id="BMXR01000004">
    <property type="protein sequence ID" value="GGX52588.1"/>
    <property type="molecule type" value="Genomic_DNA"/>
</dbReference>
<keyword evidence="2" id="KW-1185">Reference proteome</keyword>
<dbReference type="AlphaFoldDB" id="A0A918K7L1"/>
<sequence>MADVMEDGTARVAYVIADDGDCVTPSMRLHGNAARWELPEGIDRLLLQVDANSLLIDRDGVQVVAGRIQLSSEGRLTLAGRDLNAEIDDLCTLEGREIHLN</sequence>
<evidence type="ECO:0000313" key="2">
    <source>
        <dbReference type="Proteomes" id="UP000626148"/>
    </source>
</evidence>
<reference evidence="1" key="1">
    <citation type="journal article" date="2014" name="Int. J. Syst. Evol. Microbiol.">
        <title>Complete genome sequence of Corynebacterium casei LMG S-19264T (=DSM 44701T), isolated from a smear-ripened cheese.</title>
        <authorList>
            <consortium name="US DOE Joint Genome Institute (JGI-PGF)"/>
            <person name="Walter F."/>
            <person name="Albersmeier A."/>
            <person name="Kalinowski J."/>
            <person name="Ruckert C."/>
        </authorList>
    </citation>
    <scope>NUCLEOTIDE SEQUENCE</scope>
    <source>
        <strain evidence="1">KCTC 22169</strain>
    </source>
</reference>
<organism evidence="1 2">
    <name type="scientific">Saccharospirillum salsuginis</name>
    <dbReference type="NCBI Taxonomy" id="418750"/>
    <lineage>
        <taxon>Bacteria</taxon>
        <taxon>Pseudomonadati</taxon>
        <taxon>Pseudomonadota</taxon>
        <taxon>Gammaproteobacteria</taxon>
        <taxon>Oceanospirillales</taxon>
        <taxon>Saccharospirillaceae</taxon>
        <taxon>Saccharospirillum</taxon>
    </lineage>
</organism>
<dbReference type="RefSeq" id="WP_189608386.1">
    <property type="nucleotide sequence ID" value="NZ_BMXR01000004.1"/>
</dbReference>
<dbReference type="Proteomes" id="UP000626148">
    <property type="component" value="Unassembled WGS sequence"/>
</dbReference>
<gene>
    <name evidence="1" type="ORF">GCM10007392_19950</name>
</gene>
<comment type="caution">
    <text evidence="1">The sequence shown here is derived from an EMBL/GenBank/DDBJ whole genome shotgun (WGS) entry which is preliminary data.</text>
</comment>
<accession>A0A918K7L1</accession>